<evidence type="ECO:0000259" key="1">
    <source>
        <dbReference type="Pfam" id="PF12684"/>
    </source>
</evidence>
<dbReference type="HOGENOM" id="CLU_070063_0_0_11"/>
<dbReference type="Proteomes" id="UP000001574">
    <property type="component" value="Chromosome"/>
</dbReference>
<feature type="domain" description="Putative exodeoxyribonuclease 8 PDDEXK-like" evidence="1">
    <location>
        <begin position="26"/>
        <end position="259"/>
    </location>
</feature>
<dbReference type="KEGG" id="mav:MAV_0830"/>
<dbReference type="EMBL" id="CP000479">
    <property type="protein sequence ID" value="ABK65236.1"/>
    <property type="molecule type" value="Genomic_DNA"/>
</dbReference>
<accession>A0A0H2ZU23</accession>
<evidence type="ECO:0000313" key="2">
    <source>
        <dbReference type="EMBL" id="ABK65236.1"/>
    </source>
</evidence>
<dbReference type="RefSeq" id="WP_011723796.1">
    <property type="nucleotide sequence ID" value="NC_008595.1"/>
</dbReference>
<evidence type="ECO:0000313" key="3">
    <source>
        <dbReference type="Proteomes" id="UP000001574"/>
    </source>
</evidence>
<dbReference type="Pfam" id="PF12684">
    <property type="entry name" value="DUF3799"/>
    <property type="match status" value="1"/>
</dbReference>
<protein>
    <submittedName>
        <fullName evidence="2">Gp60 protein</fullName>
    </submittedName>
</protein>
<reference evidence="2 3" key="1">
    <citation type="submission" date="2006-10" db="EMBL/GenBank/DDBJ databases">
        <authorList>
            <person name="Fleischmann R.D."/>
            <person name="Dodson R.J."/>
            <person name="Haft D.H."/>
            <person name="Merkel J.S."/>
            <person name="Nelson W.C."/>
            <person name="Fraser C.M."/>
        </authorList>
    </citation>
    <scope>NUCLEOTIDE SEQUENCE [LARGE SCALE GENOMIC DNA]</scope>
    <source>
        <strain evidence="2 3">104</strain>
    </source>
</reference>
<sequence length="284" mass="32018">MSDTQRVGVHGGIPEAVYHADRASLSYSGAKLLLSSPAKFRRAQDHPPKPKREYDLGHLAHKLILGKGADLVVVDAPDWRTKDAREARDQAHELGLVPVLGSELANAEQMRAAVRDHELAGPLFAEGRAEVSMYADDPETAVRLRGRADWLTNGNVIDIGDRLLIVDYKTTTDANPKSWWRAALRFGYHMQFAWYVSLARALRLDDSPIFLHVCQELEPPHLISVNEFGLDEYKLGLEQMREAIDIYVECQQTGTWPGYPPLIHPISYAPWAFRRDFNEPVDID</sequence>
<dbReference type="InterPro" id="IPR024432">
    <property type="entry name" value="Put_RecE_PDDEXK-like_dom"/>
</dbReference>
<organism evidence="2 3">
    <name type="scientific">Mycobacterium avium (strain 104)</name>
    <dbReference type="NCBI Taxonomy" id="243243"/>
    <lineage>
        <taxon>Bacteria</taxon>
        <taxon>Bacillati</taxon>
        <taxon>Actinomycetota</taxon>
        <taxon>Actinomycetes</taxon>
        <taxon>Mycobacteriales</taxon>
        <taxon>Mycobacteriaceae</taxon>
        <taxon>Mycobacterium</taxon>
        <taxon>Mycobacterium avium complex (MAC)</taxon>
    </lineage>
</organism>
<dbReference type="InterPro" id="IPR011604">
    <property type="entry name" value="PDDEXK-like_dom_sf"/>
</dbReference>
<dbReference type="Gene3D" id="3.90.320.10">
    <property type="match status" value="1"/>
</dbReference>
<dbReference type="AlphaFoldDB" id="A0A0H2ZU23"/>
<gene>
    <name evidence="2" type="ordered locus">MAV_0830</name>
</gene>
<proteinExistence type="predicted"/>
<name>A0A0H2ZU23_MYCA1</name>